<comment type="function">
    <text evidence="6">3' to 5' exoribonuclease required for proper 3' end maturation of MRP RNA and of the U5L snRNA.</text>
</comment>
<dbReference type="OrthoDB" id="3996471at2759"/>
<dbReference type="Pfam" id="PF00929">
    <property type="entry name" value="RNase_T"/>
    <property type="match status" value="1"/>
</dbReference>
<dbReference type="PANTHER" id="PTHR12801:SF118">
    <property type="entry name" value="RNA EXONUCLEASE 3"/>
    <property type="match status" value="1"/>
</dbReference>
<evidence type="ECO:0000256" key="5">
    <source>
        <dbReference type="ARBA" id="ARBA00023242"/>
    </source>
</evidence>
<keyword evidence="5" id="KW-0539">Nucleus</keyword>
<dbReference type="GO" id="GO:0004527">
    <property type="term" value="F:exonuclease activity"/>
    <property type="evidence" value="ECO:0007669"/>
    <property type="project" value="UniProtKB-KW"/>
</dbReference>
<proteinExistence type="predicted"/>
<organism evidence="9 10">
    <name type="scientific">Nadsonia fulvescens var. elongata DSM 6958</name>
    <dbReference type="NCBI Taxonomy" id="857566"/>
    <lineage>
        <taxon>Eukaryota</taxon>
        <taxon>Fungi</taxon>
        <taxon>Dikarya</taxon>
        <taxon>Ascomycota</taxon>
        <taxon>Saccharomycotina</taxon>
        <taxon>Dipodascomycetes</taxon>
        <taxon>Dipodascales</taxon>
        <taxon>Dipodascales incertae sedis</taxon>
        <taxon>Nadsonia</taxon>
    </lineage>
</organism>
<dbReference type="EMBL" id="KV454406">
    <property type="protein sequence ID" value="ODQ67899.1"/>
    <property type="molecule type" value="Genomic_DNA"/>
</dbReference>
<dbReference type="SMART" id="SM00479">
    <property type="entry name" value="EXOIII"/>
    <property type="match status" value="1"/>
</dbReference>
<dbReference type="GO" id="GO:0005634">
    <property type="term" value="C:nucleus"/>
    <property type="evidence" value="ECO:0007669"/>
    <property type="project" value="UniProtKB-SubCell"/>
</dbReference>
<reference evidence="9 10" key="1">
    <citation type="journal article" date="2016" name="Proc. Natl. Acad. Sci. U.S.A.">
        <title>Comparative genomics of biotechnologically important yeasts.</title>
        <authorList>
            <person name="Riley R."/>
            <person name="Haridas S."/>
            <person name="Wolfe K.H."/>
            <person name="Lopes M.R."/>
            <person name="Hittinger C.T."/>
            <person name="Goeker M."/>
            <person name="Salamov A.A."/>
            <person name="Wisecaver J.H."/>
            <person name="Long T.M."/>
            <person name="Calvey C.H."/>
            <person name="Aerts A.L."/>
            <person name="Barry K.W."/>
            <person name="Choi C."/>
            <person name="Clum A."/>
            <person name="Coughlan A.Y."/>
            <person name="Deshpande S."/>
            <person name="Douglass A.P."/>
            <person name="Hanson S.J."/>
            <person name="Klenk H.-P."/>
            <person name="LaButti K.M."/>
            <person name="Lapidus A."/>
            <person name="Lindquist E.A."/>
            <person name="Lipzen A.M."/>
            <person name="Meier-Kolthoff J.P."/>
            <person name="Ohm R.A."/>
            <person name="Otillar R.P."/>
            <person name="Pangilinan J.L."/>
            <person name="Peng Y."/>
            <person name="Rokas A."/>
            <person name="Rosa C.A."/>
            <person name="Scheuner C."/>
            <person name="Sibirny A.A."/>
            <person name="Slot J.C."/>
            <person name="Stielow J.B."/>
            <person name="Sun H."/>
            <person name="Kurtzman C.P."/>
            <person name="Blackwell M."/>
            <person name="Grigoriev I.V."/>
            <person name="Jeffries T.W."/>
        </authorList>
    </citation>
    <scope>NUCLEOTIDE SEQUENCE [LARGE SCALE GENOMIC DNA]</scope>
    <source>
        <strain evidence="9 10">DSM 6958</strain>
    </source>
</reference>
<name>A0A1E3PR59_9ASCO</name>
<gene>
    <name evidence="9" type="ORF">NADFUDRAFT_12998</name>
</gene>
<feature type="non-terminal residue" evidence="9">
    <location>
        <position position="1"/>
    </location>
</feature>
<evidence type="ECO:0000256" key="7">
    <source>
        <dbReference type="ARBA" id="ARBA00039985"/>
    </source>
</evidence>
<evidence type="ECO:0000313" key="9">
    <source>
        <dbReference type="EMBL" id="ODQ67899.1"/>
    </source>
</evidence>
<evidence type="ECO:0000256" key="6">
    <source>
        <dbReference type="ARBA" id="ARBA00037201"/>
    </source>
</evidence>
<feature type="domain" description="Exonuclease" evidence="8">
    <location>
        <begin position="1"/>
        <end position="127"/>
    </location>
</feature>
<dbReference type="SUPFAM" id="SSF53098">
    <property type="entry name" value="Ribonuclease H-like"/>
    <property type="match status" value="1"/>
</dbReference>
<dbReference type="InterPro" id="IPR047021">
    <property type="entry name" value="REXO1/3/4-like"/>
</dbReference>
<dbReference type="PANTHER" id="PTHR12801">
    <property type="entry name" value="RNA EXONUCLEASE REXO1 / RECO3 FAMILY MEMBER-RELATED"/>
    <property type="match status" value="1"/>
</dbReference>
<dbReference type="AlphaFoldDB" id="A0A1E3PR59"/>
<keyword evidence="4" id="KW-0269">Exonuclease</keyword>
<dbReference type="GO" id="GO:0003676">
    <property type="term" value="F:nucleic acid binding"/>
    <property type="evidence" value="ECO:0007669"/>
    <property type="project" value="InterPro"/>
</dbReference>
<keyword evidence="2" id="KW-0540">Nuclease</keyword>
<accession>A0A1E3PR59</accession>
<evidence type="ECO:0000259" key="8">
    <source>
        <dbReference type="SMART" id="SM00479"/>
    </source>
</evidence>
<dbReference type="InterPro" id="IPR013520">
    <property type="entry name" value="Ribonucl_H"/>
</dbReference>
<protein>
    <recommendedName>
        <fullName evidence="7">RNA exonuclease 3</fullName>
    </recommendedName>
</protein>
<dbReference type="Proteomes" id="UP000095009">
    <property type="component" value="Unassembled WGS sequence"/>
</dbReference>
<dbReference type="STRING" id="857566.A0A1E3PR59"/>
<keyword evidence="3" id="KW-0378">Hydrolase</keyword>
<dbReference type="Gene3D" id="3.30.420.10">
    <property type="entry name" value="Ribonuclease H-like superfamily/Ribonuclease H"/>
    <property type="match status" value="1"/>
</dbReference>
<evidence type="ECO:0000256" key="3">
    <source>
        <dbReference type="ARBA" id="ARBA00022801"/>
    </source>
</evidence>
<evidence type="ECO:0000256" key="1">
    <source>
        <dbReference type="ARBA" id="ARBA00004123"/>
    </source>
</evidence>
<evidence type="ECO:0000313" key="10">
    <source>
        <dbReference type="Proteomes" id="UP000095009"/>
    </source>
</evidence>
<evidence type="ECO:0000256" key="4">
    <source>
        <dbReference type="ARBA" id="ARBA00022839"/>
    </source>
</evidence>
<keyword evidence="10" id="KW-1185">Reference proteome</keyword>
<evidence type="ECO:0000256" key="2">
    <source>
        <dbReference type="ARBA" id="ARBA00022722"/>
    </source>
</evidence>
<comment type="subcellular location">
    <subcellularLocation>
        <location evidence="1">Nucleus</location>
    </subcellularLocation>
</comment>
<dbReference type="InterPro" id="IPR012337">
    <property type="entry name" value="RNaseH-like_sf"/>
</dbReference>
<sequence>DRLVMPKGELLDLNSTWSGVHSLEEGLTSDDGQTHPTLAFEQALDMVFGFVNKNTIIVGHGLENDLNALRLIHEKVVDTAIHYPKFNSYRKRSLKDLAAMYLKREIQHGEHDSSEDAIAAIDIVKVNIG</sequence>
<feature type="non-terminal residue" evidence="9">
    <location>
        <position position="129"/>
    </location>
</feature>
<dbReference type="InterPro" id="IPR036397">
    <property type="entry name" value="RNaseH_sf"/>
</dbReference>